<feature type="non-terminal residue" evidence="1">
    <location>
        <position position="152"/>
    </location>
</feature>
<keyword evidence="2" id="KW-1185">Reference proteome</keyword>
<dbReference type="AlphaFoldDB" id="A0A9N9JDR1"/>
<sequence>SNEENKMMKSILETTKQVLTQNISIIEKQKALEGMITQLANDIKTLQSIHENFKSNMGDRDNWLYPNDKIYEQAIRQELETLCPDKMGRYKRDISTESCKYRGALFGSFRRAIFDHVFKKKISPTVNSESSESDIIAWKESGEVQWCLENLD</sequence>
<gene>
    <name evidence="1" type="ORF">RFULGI_LOCUS15415</name>
</gene>
<accession>A0A9N9JDR1</accession>
<comment type="caution">
    <text evidence="1">The sequence shown here is derived from an EMBL/GenBank/DDBJ whole genome shotgun (WGS) entry which is preliminary data.</text>
</comment>
<dbReference type="Proteomes" id="UP000789396">
    <property type="component" value="Unassembled WGS sequence"/>
</dbReference>
<proteinExistence type="predicted"/>
<organism evidence="1 2">
    <name type="scientific">Racocetra fulgida</name>
    <dbReference type="NCBI Taxonomy" id="60492"/>
    <lineage>
        <taxon>Eukaryota</taxon>
        <taxon>Fungi</taxon>
        <taxon>Fungi incertae sedis</taxon>
        <taxon>Mucoromycota</taxon>
        <taxon>Glomeromycotina</taxon>
        <taxon>Glomeromycetes</taxon>
        <taxon>Diversisporales</taxon>
        <taxon>Gigasporaceae</taxon>
        <taxon>Racocetra</taxon>
    </lineage>
</organism>
<dbReference type="OrthoDB" id="2352125at2759"/>
<reference evidence="1" key="1">
    <citation type="submission" date="2021-06" db="EMBL/GenBank/DDBJ databases">
        <authorList>
            <person name="Kallberg Y."/>
            <person name="Tangrot J."/>
            <person name="Rosling A."/>
        </authorList>
    </citation>
    <scope>NUCLEOTIDE SEQUENCE</scope>
    <source>
        <strain evidence="1">IN212</strain>
    </source>
</reference>
<dbReference type="EMBL" id="CAJVPZ010049359">
    <property type="protein sequence ID" value="CAG8775742.1"/>
    <property type="molecule type" value="Genomic_DNA"/>
</dbReference>
<evidence type="ECO:0000313" key="2">
    <source>
        <dbReference type="Proteomes" id="UP000789396"/>
    </source>
</evidence>
<protein>
    <submittedName>
        <fullName evidence="1">4472_t:CDS:1</fullName>
    </submittedName>
</protein>
<name>A0A9N9JDR1_9GLOM</name>
<evidence type="ECO:0000313" key="1">
    <source>
        <dbReference type="EMBL" id="CAG8775742.1"/>
    </source>
</evidence>
<feature type="non-terminal residue" evidence="1">
    <location>
        <position position="1"/>
    </location>
</feature>